<keyword evidence="7" id="KW-0238">DNA-binding</keyword>
<dbReference type="InterPro" id="IPR011564">
    <property type="entry name" value="Telomer_end-bd_POT1/Cdc13"/>
</dbReference>
<protein>
    <recommendedName>
        <fullName evidence="4">Protection of telomeres protein 1</fullName>
    </recommendedName>
</protein>
<feature type="region of interest" description="Disordered" evidence="9">
    <location>
        <begin position="374"/>
        <end position="404"/>
    </location>
</feature>
<sequence>MDSNQDQDCTSGQSELPLPLPPGFKSIREIKDMPNDQVKKGTFVGVIGFLKDYQSPIQTRGTDYKCTLEIIDLSVKFEAFGMKINIFWPLKHLPSIFGPSDVVLVRNAKVQMYGGAITLLANKVSEFHILQHSRVPRDLSLALDAPWSSASPSKTKRPNVTETKYVISANKHVGDLDLPSDTEFQVKAAQASTVKDKFSLMKDLKPDCFYNILGEVIKVYDNNSERITVYMSDYTPNNKFYNYAWGENPPPNDRDEDEYRYVKRKPRSETDQAWPGPYGKLSIQLTVFDENAEFFREKVKENHWVLLRNVQIKDTSGYLEGKLRGDRDRFEGKVQVEVIKWSAEDEQNDPRWEEAVARKHAWWQKFKTQKKAILSEDASGDKRKAPGGDAMNSKKRRKERRAAAEQKAAAIDARLGKKLGLNENITCAHPDQPIVSFAEILKPRKLMIGDNGREYASPFTICNYKANVRVVDYFPDNLEDFTVGHRASEYDILSDYSGGEDTDLEEERRIFKSGRGFAKNAWEWRFALQVEDASITHCKDRIWLIVDNFSAQYLLGLDEDATSLRGDRQLLNALREQLFKLWGDLEEQKSAKLQLAKKADLPPSSFQSSTSESLRRPRAGDQPDADDSDAEDELPHEIILPKSNQNDESELVPRNKPFTCCIRQYGVKVPEDDPSKANAGEGRRWERMFGLFDTHIN</sequence>
<evidence type="ECO:0000256" key="6">
    <source>
        <dbReference type="ARBA" id="ARBA00022895"/>
    </source>
</evidence>
<dbReference type="GO" id="GO:0000783">
    <property type="term" value="C:nuclear telomere cap complex"/>
    <property type="evidence" value="ECO:0007669"/>
    <property type="project" value="TreeGrafter"/>
</dbReference>
<dbReference type="STRING" id="2656787.A0A370TWA2"/>
<dbReference type="FunFam" id="2.40.50.140:FF:000303">
    <property type="entry name" value="Protection of telomeres protein 1"/>
    <property type="match status" value="1"/>
</dbReference>
<feature type="compositionally biased region" description="Polar residues" evidence="9">
    <location>
        <begin position="1"/>
        <end position="14"/>
    </location>
</feature>
<comment type="similarity">
    <text evidence="3">Belongs to the telombin family.</text>
</comment>
<dbReference type="GeneID" id="43596989"/>
<evidence type="ECO:0000313" key="12">
    <source>
        <dbReference type="Proteomes" id="UP000254866"/>
    </source>
</evidence>
<evidence type="ECO:0000256" key="8">
    <source>
        <dbReference type="ARBA" id="ARBA00023242"/>
    </source>
</evidence>
<keyword evidence="8" id="KW-0539">Nucleus</keyword>
<evidence type="ECO:0000256" key="3">
    <source>
        <dbReference type="ARBA" id="ARBA00008442"/>
    </source>
</evidence>
<dbReference type="AlphaFoldDB" id="A0A370TWA2"/>
<comment type="caution">
    <text evidence="11">The sequence shown here is derived from an EMBL/GenBank/DDBJ whole genome shotgun (WGS) entry which is preliminary data.</text>
</comment>
<dbReference type="EMBL" id="NPIC01000002">
    <property type="protein sequence ID" value="RDL39800.1"/>
    <property type="molecule type" value="Genomic_DNA"/>
</dbReference>
<comment type="subcellular location">
    <subcellularLocation>
        <location evidence="2">Chromosome</location>
        <location evidence="2">Telomere</location>
    </subcellularLocation>
    <subcellularLocation>
        <location evidence="1">Nucleus</location>
    </subcellularLocation>
</comment>
<dbReference type="PANTHER" id="PTHR14513">
    <property type="entry name" value="PROTECTION OF TELOMERES 1"/>
    <property type="match status" value="1"/>
</dbReference>
<accession>A0A370TWA2</accession>
<dbReference type="GO" id="GO:0016233">
    <property type="term" value="P:telomere capping"/>
    <property type="evidence" value="ECO:0007669"/>
    <property type="project" value="TreeGrafter"/>
</dbReference>
<keyword evidence="12" id="KW-1185">Reference proteome</keyword>
<dbReference type="PANTHER" id="PTHR14513:SF0">
    <property type="entry name" value="PROTECTION OF TELOMERES PROTEIN 1"/>
    <property type="match status" value="1"/>
</dbReference>
<evidence type="ECO:0000256" key="2">
    <source>
        <dbReference type="ARBA" id="ARBA00004574"/>
    </source>
</evidence>
<feature type="region of interest" description="Disordered" evidence="9">
    <location>
        <begin position="1"/>
        <end position="22"/>
    </location>
</feature>
<dbReference type="Pfam" id="PF16686">
    <property type="entry name" value="POT1PC"/>
    <property type="match status" value="1"/>
</dbReference>
<dbReference type="SUPFAM" id="SSF50249">
    <property type="entry name" value="Nucleic acid-binding proteins"/>
    <property type="match status" value="2"/>
</dbReference>
<dbReference type="SMART" id="SM00976">
    <property type="entry name" value="Telo_bind"/>
    <property type="match status" value="1"/>
</dbReference>
<name>A0A370TWA2_9HELO</name>
<keyword evidence="5" id="KW-0158">Chromosome</keyword>
<dbReference type="GO" id="GO:0032210">
    <property type="term" value="P:regulation of telomere maintenance via telomerase"/>
    <property type="evidence" value="ECO:0007669"/>
    <property type="project" value="TreeGrafter"/>
</dbReference>
<dbReference type="InterPro" id="IPR012340">
    <property type="entry name" value="NA-bd_OB-fold"/>
</dbReference>
<dbReference type="Proteomes" id="UP000254866">
    <property type="component" value="Unassembled WGS sequence"/>
</dbReference>
<dbReference type="Pfam" id="PF02765">
    <property type="entry name" value="POT1"/>
    <property type="match status" value="1"/>
</dbReference>
<evidence type="ECO:0000256" key="7">
    <source>
        <dbReference type="ARBA" id="ARBA00023125"/>
    </source>
</evidence>
<evidence type="ECO:0000256" key="4">
    <source>
        <dbReference type="ARBA" id="ARBA00015253"/>
    </source>
</evidence>
<dbReference type="RefSeq" id="XP_031872456.1">
    <property type="nucleotide sequence ID" value="XM_032012763.1"/>
</dbReference>
<reference evidence="11 12" key="1">
    <citation type="journal article" date="2018" name="IMA Fungus">
        <title>IMA Genome-F 9: Draft genome sequence of Annulohypoxylon stygium, Aspergillus mulundensis, Berkeleyomyces basicola (syn. Thielaviopsis basicola), Ceratocystis smalleyi, two Cercospora beticola strains, Coleophoma cylindrospora, Fusarium fracticaudum, Phialophora cf. hyalina, and Morchella septimelata.</title>
        <authorList>
            <person name="Wingfield B.D."/>
            <person name="Bills G.F."/>
            <person name="Dong Y."/>
            <person name="Huang W."/>
            <person name="Nel W.J."/>
            <person name="Swalarsk-Parry B.S."/>
            <person name="Vaghefi N."/>
            <person name="Wilken P.M."/>
            <person name="An Z."/>
            <person name="de Beer Z.W."/>
            <person name="De Vos L."/>
            <person name="Chen L."/>
            <person name="Duong T.A."/>
            <person name="Gao Y."/>
            <person name="Hammerbacher A."/>
            <person name="Kikkert J.R."/>
            <person name="Li Y."/>
            <person name="Li H."/>
            <person name="Li K."/>
            <person name="Li Q."/>
            <person name="Liu X."/>
            <person name="Ma X."/>
            <person name="Naidoo K."/>
            <person name="Pethybridge S.J."/>
            <person name="Sun J."/>
            <person name="Steenkamp E.T."/>
            <person name="van der Nest M.A."/>
            <person name="van Wyk S."/>
            <person name="Wingfield M.J."/>
            <person name="Xiong C."/>
            <person name="Yue Q."/>
            <person name="Zhang X."/>
        </authorList>
    </citation>
    <scope>NUCLEOTIDE SEQUENCE [LARGE SCALE GENOMIC DNA]</scope>
    <source>
        <strain evidence="11 12">BP 5553</strain>
    </source>
</reference>
<dbReference type="GO" id="GO:0098505">
    <property type="term" value="F:G-rich strand telomeric DNA binding"/>
    <property type="evidence" value="ECO:0007669"/>
    <property type="project" value="TreeGrafter"/>
</dbReference>
<evidence type="ECO:0000259" key="10">
    <source>
        <dbReference type="SMART" id="SM00976"/>
    </source>
</evidence>
<dbReference type="Gene3D" id="2.40.50.140">
    <property type="entry name" value="Nucleic acid-binding proteins"/>
    <property type="match status" value="2"/>
</dbReference>
<dbReference type="OrthoDB" id="2186770at2759"/>
<evidence type="ECO:0000256" key="5">
    <source>
        <dbReference type="ARBA" id="ARBA00022454"/>
    </source>
</evidence>
<evidence type="ECO:0000256" key="1">
    <source>
        <dbReference type="ARBA" id="ARBA00004123"/>
    </source>
</evidence>
<feature type="domain" description="Telomeric single stranded DNA binding POT1/Cdc13" evidence="10">
    <location>
        <begin position="24"/>
        <end position="168"/>
    </location>
</feature>
<evidence type="ECO:0000256" key="9">
    <source>
        <dbReference type="SAM" id="MobiDB-lite"/>
    </source>
</evidence>
<feature type="compositionally biased region" description="Acidic residues" evidence="9">
    <location>
        <begin position="623"/>
        <end position="632"/>
    </location>
</feature>
<proteinExistence type="inferred from homology"/>
<feature type="region of interest" description="Disordered" evidence="9">
    <location>
        <begin position="594"/>
        <end position="632"/>
    </location>
</feature>
<gene>
    <name evidence="11" type="ORF">BP5553_04140</name>
</gene>
<organism evidence="11 12">
    <name type="scientific">Venustampulla echinocandica</name>
    <dbReference type="NCBI Taxonomy" id="2656787"/>
    <lineage>
        <taxon>Eukaryota</taxon>
        <taxon>Fungi</taxon>
        <taxon>Dikarya</taxon>
        <taxon>Ascomycota</taxon>
        <taxon>Pezizomycotina</taxon>
        <taxon>Leotiomycetes</taxon>
        <taxon>Helotiales</taxon>
        <taxon>Pleuroascaceae</taxon>
        <taxon>Venustampulla</taxon>
    </lineage>
</organism>
<dbReference type="GO" id="GO:0010521">
    <property type="term" value="F:telomerase inhibitor activity"/>
    <property type="evidence" value="ECO:0007669"/>
    <property type="project" value="TreeGrafter"/>
</dbReference>
<evidence type="ECO:0000313" key="11">
    <source>
        <dbReference type="EMBL" id="RDL39800.1"/>
    </source>
</evidence>
<keyword evidence="6" id="KW-0779">Telomere</keyword>
<dbReference type="InterPro" id="IPR032042">
    <property type="entry name" value="POT1PC"/>
</dbReference>
<dbReference type="InterPro" id="IPR028389">
    <property type="entry name" value="POT1"/>
</dbReference>